<name>A0ABS9BN38_9BACT</name>
<evidence type="ECO:0000259" key="1">
    <source>
        <dbReference type="Pfam" id="PF00534"/>
    </source>
</evidence>
<dbReference type="Gene3D" id="3.40.50.2000">
    <property type="entry name" value="Glycogen Phosphorylase B"/>
    <property type="match status" value="1"/>
</dbReference>
<organism evidence="2 3">
    <name type="scientific">Flavihumibacter fluminis</name>
    <dbReference type="NCBI Taxonomy" id="2909236"/>
    <lineage>
        <taxon>Bacteria</taxon>
        <taxon>Pseudomonadati</taxon>
        <taxon>Bacteroidota</taxon>
        <taxon>Chitinophagia</taxon>
        <taxon>Chitinophagales</taxon>
        <taxon>Chitinophagaceae</taxon>
        <taxon>Flavihumibacter</taxon>
    </lineage>
</organism>
<reference evidence="2 3" key="1">
    <citation type="submission" date="2022-01" db="EMBL/GenBank/DDBJ databases">
        <title>Flavihumibacter sp. nov., isolated from sediment of a river.</title>
        <authorList>
            <person name="Liu H."/>
        </authorList>
    </citation>
    <scope>NUCLEOTIDE SEQUENCE [LARGE SCALE GENOMIC DNA]</scope>
    <source>
        <strain evidence="2 3">RY-1</strain>
    </source>
</reference>
<accession>A0ABS9BN38</accession>
<proteinExistence type="predicted"/>
<dbReference type="PANTHER" id="PTHR45947">
    <property type="entry name" value="SULFOQUINOVOSYL TRANSFERASE SQD2"/>
    <property type="match status" value="1"/>
</dbReference>
<dbReference type="EMBL" id="JAKEVY010000004">
    <property type="protein sequence ID" value="MCF1716408.1"/>
    <property type="molecule type" value="Genomic_DNA"/>
</dbReference>
<evidence type="ECO:0000313" key="2">
    <source>
        <dbReference type="EMBL" id="MCF1716408.1"/>
    </source>
</evidence>
<dbReference type="Pfam" id="PF00534">
    <property type="entry name" value="Glycos_transf_1"/>
    <property type="match status" value="1"/>
</dbReference>
<dbReference type="Proteomes" id="UP001200145">
    <property type="component" value="Unassembled WGS sequence"/>
</dbReference>
<comment type="caution">
    <text evidence="2">The sequence shown here is derived from an EMBL/GenBank/DDBJ whole genome shotgun (WGS) entry which is preliminary data.</text>
</comment>
<protein>
    <submittedName>
        <fullName evidence="2">Glycosyltransferase</fullName>
    </submittedName>
</protein>
<sequence>MKRSYLFLYTELAGYTIACLKALRKLDPDARITVVHFPINKEAPFQFDFAAIGSFRPVQEFVSYADLKGFSNEIQPTHIICSGWINKDYVRLCYAWRKKAITVLCFDNHLLGNLKQWIWKFTGAPVLKRSFRYLWLPGERQAAYARFLGFRKEQIRNHFYSCDLPVFMEKGKWGLALKANRFPKVFLCVARYIPEKAYTELWDAFVKWQELEPSEWELWCVGTGPGFESRILHPKIKHLGFIQPDQLDAVIEQAGVFVLISKFEPWGVAVHEFAAAGFPLLLSPQVGAADAFLNESNGWLISSHQQSDILSAFRLIAAQSDEALLDKATNSMQLAARISPQTWTQALLDM</sequence>
<dbReference type="RefSeq" id="WP_234867580.1">
    <property type="nucleotide sequence ID" value="NZ_JAKEVY010000004.1"/>
</dbReference>
<dbReference type="PANTHER" id="PTHR45947:SF3">
    <property type="entry name" value="SULFOQUINOVOSYL TRANSFERASE SQD2"/>
    <property type="match status" value="1"/>
</dbReference>
<dbReference type="InterPro" id="IPR050194">
    <property type="entry name" value="Glycosyltransferase_grp1"/>
</dbReference>
<feature type="domain" description="Glycosyl transferase family 1" evidence="1">
    <location>
        <begin position="183"/>
        <end position="317"/>
    </location>
</feature>
<dbReference type="SUPFAM" id="SSF53756">
    <property type="entry name" value="UDP-Glycosyltransferase/glycogen phosphorylase"/>
    <property type="match status" value="1"/>
</dbReference>
<evidence type="ECO:0000313" key="3">
    <source>
        <dbReference type="Proteomes" id="UP001200145"/>
    </source>
</evidence>
<keyword evidence="3" id="KW-1185">Reference proteome</keyword>
<gene>
    <name evidence="2" type="ORF">L0U88_17330</name>
</gene>
<dbReference type="InterPro" id="IPR001296">
    <property type="entry name" value="Glyco_trans_1"/>
</dbReference>